<gene>
    <name evidence="5" type="ORF">J2S63_003512</name>
</gene>
<dbReference type="InterPro" id="IPR024516">
    <property type="entry name" value="Mce_C"/>
</dbReference>
<proteinExistence type="predicted"/>
<protein>
    <submittedName>
        <fullName evidence="5">Phospholipid/cholesterol/gamma-HCH transport system substrate-binding protein</fullName>
    </submittedName>
</protein>
<feature type="region of interest" description="Disordered" evidence="1">
    <location>
        <begin position="331"/>
        <end position="382"/>
    </location>
</feature>
<keyword evidence="6" id="KW-1185">Reference proteome</keyword>
<keyword evidence="2" id="KW-0472">Membrane</keyword>
<comment type="caution">
    <text evidence="5">The sequence shown here is derived from an EMBL/GenBank/DDBJ whole genome shotgun (WGS) entry which is preliminary data.</text>
</comment>
<organism evidence="5 6">
    <name type="scientific">Nocardioides marmoribigeumensis</name>
    <dbReference type="NCBI Taxonomy" id="433649"/>
    <lineage>
        <taxon>Bacteria</taxon>
        <taxon>Bacillati</taxon>
        <taxon>Actinomycetota</taxon>
        <taxon>Actinomycetes</taxon>
        <taxon>Propionibacteriales</taxon>
        <taxon>Nocardioidaceae</taxon>
        <taxon>Nocardioides</taxon>
    </lineage>
</organism>
<dbReference type="RefSeq" id="WP_310304948.1">
    <property type="nucleotide sequence ID" value="NZ_BAAAPS010000005.1"/>
</dbReference>
<keyword evidence="2" id="KW-0812">Transmembrane</keyword>
<sequence>MRHAYPPETPAEARALRVTGVAWLVVLALLVALSVATYAKAFDGHVTVAVDAPRTGLQLNVGGDVRMNGAIVGRISDVAATDKGARVELQLQGDKADRIPRTATATILPTTLFGQKYVELRSSADPADRGHVVDGTVLRAARDSASVELTQVLDDLQPLLTAVRPAELATLLHETAAGLDGQGATLARLIDEGGLYLGELNEERPQLVRDLRLLDEVSGQYARNVPAFLGVLDQTTRTLTAVTRGAELARALREVSGAADAGTALMAASRRNAARAAALSRPTLELLAEYSPEFPCLVSGFLGVRDSSAAQVKGGSVEGYFTAGQQVRGYRPSDRLRMGDLGTGPACRGLPHPKVPYPAVDVDDGVSPEIDRSRNPDTGGAR</sequence>
<dbReference type="PANTHER" id="PTHR33371">
    <property type="entry name" value="INTERMEMBRANE PHOSPHOLIPID TRANSPORT SYSTEM BINDING PROTEIN MLAD-RELATED"/>
    <property type="match status" value="1"/>
</dbReference>
<dbReference type="Proteomes" id="UP001183648">
    <property type="component" value="Unassembled WGS sequence"/>
</dbReference>
<accession>A0ABU2BZY4</accession>
<dbReference type="InterPro" id="IPR003399">
    <property type="entry name" value="Mce/MlaD"/>
</dbReference>
<evidence type="ECO:0000313" key="5">
    <source>
        <dbReference type="EMBL" id="MDR7363959.1"/>
    </source>
</evidence>
<dbReference type="Pfam" id="PF02470">
    <property type="entry name" value="MlaD"/>
    <property type="match status" value="1"/>
</dbReference>
<dbReference type="InterPro" id="IPR005693">
    <property type="entry name" value="Mce"/>
</dbReference>
<name>A0ABU2BZY4_9ACTN</name>
<evidence type="ECO:0000259" key="3">
    <source>
        <dbReference type="Pfam" id="PF02470"/>
    </source>
</evidence>
<dbReference type="NCBIfam" id="TIGR00996">
    <property type="entry name" value="Mtu_fam_mce"/>
    <property type="match status" value="1"/>
</dbReference>
<evidence type="ECO:0000313" key="6">
    <source>
        <dbReference type="Proteomes" id="UP001183648"/>
    </source>
</evidence>
<dbReference type="EMBL" id="JAVDYG010000001">
    <property type="protein sequence ID" value="MDR7363959.1"/>
    <property type="molecule type" value="Genomic_DNA"/>
</dbReference>
<feature type="domain" description="Mammalian cell entry C-terminal" evidence="4">
    <location>
        <begin position="131"/>
        <end position="321"/>
    </location>
</feature>
<dbReference type="Pfam" id="PF11887">
    <property type="entry name" value="Mce4_CUP1"/>
    <property type="match status" value="1"/>
</dbReference>
<feature type="transmembrane region" description="Helical" evidence="2">
    <location>
        <begin position="21"/>
        <end position="39"/>
    </location>
</feature>
<dbReference type="PANTHER" id="PTHR33371:SF19">
    <property type="entry name" value="MCE-FAMILY PROTEIN MCE4A"/>
    <property type="match status" value="1"/>
</dbReference>
<reference evidence="5 6" key="1">
    <citation type="submission" date="2023-07" db="EMBL/GenBank/DDBJ databases">
        <title>Sequencing the genomes of 1000 actinobacteria strains.</title>
        <authorList>
            <person name="Klenk H.-P."/>
        </authorList>
    </citation>
    <scope>NUCLEOTIDE SEQUENCE [LARGE SCALE GENOMIC DNA]</scope>
    <source>
        <strain evidence="5 6">DSM 19426</strain>
    </source>
</reference>
<evidence type="ECO:0000256" key="1">
    <source>
        <dbReference type="SAM" id="MobiDB-lite"/>
    </source>
</evidence>
<dbReference type="InterPro" id="IPR052336">
    <property type="entry name" value="MlaD_Phospholipid_Transporter"/>
</dbReference>
<feature type="domain" description="Mce/MlaD" evidence="3">
    <location>
        <begin position="45"/>
        <end position="121"/>
    </location>
</feature>
<keyword evidence="2" id="KW-1133">Transmembrane helix</keyword>
<evidence type="ECO:0000256" key="2">
    <source>
        <dbReference type="SAM" id="Phobius"/>
    </source>
</evidence>
<evidence type="ECO:0000259" key="4">
    <source>
        <dbReference type="Pfam" id="PF11887"/>
    </source>
</evidence>